<feature type="transmembrane region" description="Helical" evidence="7">
    <location>
        <begin position="346"/>
        <end position="366"/>
    </location>
</feature>
<evidence type="ECO:0000256" key="3">
    <source>
        <dbReference type="ARBA" id="ARBA00022475"/>
    </source>
</evidence>
<evidence type="ECO:0000256" key="1">
    <source>
        <dbReference type="ARBA" id="ARBA00004651"/>
    </source>
</evidence>
<keyword evidence="6 7" id="KW-0472">Membrane</keyword>
<evidence type="ECO:0000256" key="7">
    <source>
        <dbReference type="SAM" id="Phobius"/>
    </source>
</evidence>
<dbReference type="InterPro" id="IPR006726">
    <property type="entry name" value="PHBA_efflux_AaeB/fusaric-R"/>
</dbReference>
<sequence>MRDTLQAVLAPSSLALQFAVKTLLGAGLALWCALRFELEQPQWALMTALIVAQPLSGMVVQKGLARLLGTLVGTFMAVVCMALFAQAPGLFLLALATWLGLCTAASTLLRSAWSYAFVLAGYTVAIIALPALSQPLLVFDHAVARCTEICLGILCATAVNAVLWPQRVERQLVQQARAAWQSGLDTAQAALSGKAEARQGLLQMLGRIVAVDAQREHAWFEGTRGRQRARAMRGLSRALLSLLRIARAVARQWAILDEHDAETLAPWLSEVEATLGRADEAELLALRERLQAAARDQAVGAAPQYCLGRLAVLLLYAIEAGRALAAVEQGRLTERAAGALSSHRDYALALVYGLRSGLAFLALSAFWLATAWTSAGGAMILAAVVCSLFANRENAVQIGFSFIRGIALAIPVAFFVGQLLLPQWSGFPLLCLALGVPLFFGALCMAKPAIGATATSFCLHFIVLVGPQNGMRFDVAFFANEALGMLVGVGCAVLAFRLIGLRNPHWHGRRLLRATLGDLGRLSQRALAGADTWFAGRMADRLLQLARHYPALPEVARSRWDDGLLGLDLGDELLHLRFTLAAAGLLEGEAQRRYFQALERVFQQGPAAARMDALDAPGAALLATLRAVPDNDAGRLAEGAVLQLQHSWRQWCRQREDIDGLA</sequence>
<feature type="transmembrane region" description="Helical" evidence="7">
    <location>
        <begin position="142"/>
        <end position="164"/>
    </location>
</feature>
<dbReference type="RefSeq" id="WP_084334265.1">
    <property type="nucleotide sequence ID" value="NZ_FNFD01000004.1"/>
</dbReference>
<feature type="transmembrane region" description="Helical" evidence="7">
    <location>
        <begin position="482"/>
        <end position="500"/>
    </location>
</feature>
<reference evidence="8 9" key="1">
    <citation type="submission" date="2016-10" db="EMBL/GenBank/DDBJ databases">
        <authorList>
            <person name="de Groot N.N."/>
        </authorList>
    </citation>
    <scope>NUCLEOTIDE SEQUENCE [LARGE SCALE GENOMIC DNA]</scope>
    <source>
        <strain evidence="8 9">JCM 21544</strain>
    </source>
</reference>
<feature type="transmembrane region" description="Helical" evidence="7">
    <location>
        <begin position="402"/>
        <end position="421"/>
    </location>
</feature>
<feature type="transmembrane region" description="Helical" evidence="7">
    <location>
        <begin position="67"/>
        <end position="84"/>
    </location>
</feature>
<dbReference type="GO" id="GO:0022857">
    <property type="term" value="F:transmembrane transporter activity"/>
    <property type="evidence" value="ECO:0007669"/>
    <property type="project" value="InterPro"/>
</dbReference>
<dbReference type="PANTHER" id="PTHR30509">
    <property type="entry name" value="P-HYDROXYBENZOIC ACID EFFLUX PUMP SUBUNIT-RELATED"/>
    <property type="match status" value="1"/>
</dbReference>
<proteinExistence type="predicted"/>
<accession>A0A1G8YVC0</accession>
<evidence type="ECO:0000256" key="2">
    <source>
        <dbReference type="ARBA" id="ARBA00022448"/>
    </source>
</evidence>
<evidence type="ECO:0000313" key="9">
    <source>
        <dbReference type="Proteomes" id="UP000198706"/>
    </source>
</evidence>
<keyword evidence="2" id="KW-0813">Transport</keyword>
<organism evidence="8 9">
    <name type="scientific">Pseudomonas indica</name>
    <dbReference type="NCBI Taxonomy" id="137658"/>
    <lineage>
        <taxon>Bacteria</taxon>
        <taxon>Pseudomonadati</taxon>
        <taxon>Pseudomonadota</taxon>
        <taxon>Gammaproteobacteria</taxon>
        <taxon>Pseudomonadales</taxon>
        <taxon>Pseudomonadaceae</taxon>
        <taxon>Pseudomonas</taxon>
    </lineage>
</organism>
<feature type="transmembrane region" description="Helical" evidence="7">
    <location>
        <begin position="372"/>
        <end position="390"/>
    </location>
</feature>
<dbReference type="EMBL" id="FNFD01000004">
    <property type="protein sequence ID" value="SDK06384.1"/>
    <property type="molecule type" value="Genomic_DNA"/>
</dbReference>
<dbReference type="GO" id="GO:0005886">
    <property type="term" value="C:plasma membrane"/>
    <property type="evidence" value="ECO:0007669"/>
    <property type="project" value="UniProtKB-SubCell"/>
</dbReference>
<protein>
    <submittedName>
        <fullName evidence="8">Uncharacterized membrane protein YccC</fullName>
    </submittedName>
</protein>
<gene>
    <name evidence="8" type="ORF">SAMN05216186_104110</name>
</gene>
<evidence type="ECO:0000256" key="4">
    <source>
        <dbReference type="ARBA" id="ARBA00022692"/>
    </source>
</evidence>
<dbReference type="AlphaFoldDB" id="A0A1G8YVC0"/>
<comment type="subcellular location">
    <subcellularLocation>
        <location evidence="1">Cell membrane</location>
        <topology evidence="1">Multi-pass membrane protein</topology>
    </subcellularLocation>
</comment>
<name>A0A1G8YVC0_9PSED</name>
<evidence type="ECO:0000313" key="8">
    <source>
        <dbReference type="EMBL" id="SDK06384.1"/>
    </source>
</evidence>
<dbReference type="Proteomes" id="UP000198706">
    <property type="component" value="Unassembled WGS sequence"/>
</dbReference>
<keyword evidence="5 7" id="KW-1133">Transmembrane helix</keyword>
<feature type="transmembrane region" description="Helical" evidence="7">
    <location>
        <begin position="90"/>
        <end position="109"/>
    </location>
</feature>
<dbReference type="PANTHER" id="PTHR30509:SF9">
    <property type="entry name" value="MULTIDRUG RESISTANCE PROTEIN MDTO"/>
    <property type="match status" value="1"/>
</dbReference>
<keyword evidence="3" id="KW-1003">Cell membrane</keyword>
<evidence type="ECO:0000256" key="6">
    <source>
        <dbReference type="ARBA" id="ARBA00023136"/>
    </source>
</evidence>
<feature type="transmembrane region" description="Helical" evidence="7">
    <location>
        <begin position="116"/>
        <end position="136"/>
    </location>
</feature>
<keyword evidence="4 7" id="KW-0812">Transmembrane</keyword>
<feature type="transmembrane region" description="Helical" evidence="7">
    <location>
        <begin position="427"/>
        <end position="445"/>
    </location>
</feature>
<dbReference type="Pfam" id="PF04632">
    <property type="entry name" value="FUSC"/>
    <property type="match status" value="1"/>
</dbReference>
<feature type="transmembrane region" description="Helical" evidence="7">
    <location>
        <begin position="452"/>
        <end position="470"/>
    </location>
</feature>
<keyword evidence="9" id="KW-1185">Reference proteome</keyword>
<evidence type="ECO:0000256" key="5">
    <source>
        <dbReference type="ARBA" id="ARBA00022989"/>
    </source>
</evidence>
<dbReference type="STRING" id="137658.SAMN05216186_104110"/>